<organism evidence="1 2">
    <name type="scientific">Seminavis robusta</name>
    <dbReference type="NCBI Taxonomy" id="568900"/>
    <lineage>
        <taxon>Eukaryota</taxon>
        <taxon>Sar</taxon>
        <taxon>Stramenopiles</taxon>
        <taxon>Ochrophyta</taxon>
        <taxon>Bacillariophyta</taxon>
        <taxon>Bacillariophyceae</taxon>
        <taxon>Bacillariophycidae</taxon>
        <taxon>Naviculales</taxon>
        <taxon>Naviculaceae</taxon>
        <taxon>Seminavis</taxon>
    </lineage>
</organism>
<accession>A0A9N8D9F3</accession>
<sequence length="597" mass="66887">MSITEPDVQTDKDALLANLLEGVAENALDNFKEGALGLLWKMCDPALKDLTGVQTDKDALLANLLEGVAKNALDHFEKGALGLLVKMCGPALKDLDKEQASTILSCAVKYGYKYGYEDEFVDFVDYDENHPKHYDEDILALALALPRGYSISRGCWKALMNPIYSQDFVQELMDTVGAIESDSQTPLYVTTLAPYGKDEHREIEFVGKTRLAMAKATAIRFNIDLWRLDSFVGLLAHLLRDNTQNRSVKCLHITDDDCAPGLDAISHADDQGEEQGDEPKAVAAALKEVIGEDFNPHIEALFCTTAWHCYVLPLIPIFTEKMPNLKTIHIAGCALSEIMPSLKEVISKGVLEELSIDEWEGKANLYDILDALEKDGMGKLAKICFVWKSDIEMSLRVRRSPASVRAFQKLQERVQKELEQYAKQLVCILETNTVLTSLTLQYNFRDGPDKDRDVFDVVEVDRNGEEIRLGRTIQLQLALNRCGRGVILHGGSSLEDLLLALSNVETDEWLGPFLRKESSSRRSVVSRSQYRNKPVYAVVEDKVEPLEETEKALRIIDLTFSFLRAKPDLWVWHAVAQNNWSSQCATGVESSQVAPEW</sequence>
<comment type="caution">
    <text evidence="1">The sequence shown here is derived from an EMBL/GenBank/DDBJ whole genome shotgun (WGS) entry which is preliminary data.</text>
</comment>
<dbReference type="AlphaFoldDB" id="A0A9N8D9F3"/>
<name>A0A9N8D9F3_9STRA</name>
<dbReference type="EMBL" id="CAICTM010000008">
    <property type="protein sequence ID" value="CAB9496679.1"/>
    <property type="molecule type" value="Genomic_DNA"/>
</dbReference>
<dbReference type="Proteomes" id="UP001153069">
    <property type="component" value="Unassembled WGS sequence"/>
</dbReference>
<evidence type="ECO:0000313" key="2">
    <source>
        <dbReference type="Proteomes" id="UP001153069"/>
    </source>
</evidence>
<reference evidence="1" key="1">
    <citation type="submission" date="2020-06" db="EMBL/GenBank/DDBJ databases">
        <authorList>
            <consortium name="Plant Systems Biology data submission"/>
        </authorList>
    </citation>
    <scope>NUCLEOTIDE SEQUENCE</scope>
    <source>
        <strain evidence="1">D6</strain>
    </source>
</reference>
<keyword evidence="2" id="KW-1185">Reference proteome</keyword>
<gene>
    <name evidence="1" type="ORF">SEMRO_8_G006480.1</name>
</gene>
<protein>
    <submittedName>
        <fullName evidence="1">Uncharacterized protein</fullName>
    </submittedName>
</protein>
<proteinExistence type="predicted"/>
<evidence type="ECO:0000313" key="1">
    <source>
        <dbReference type="EMBL" id="CAB9496679.1"/>
    </source>
</evidence>